<dbReference type="AlphaFoldDB" id="Q67TV7"/>
<dbReference type="Proteomes" id="UP000000763">
    <property type="component" value="Chromosome 9"/>
</dbReference>
<name>Q67TV7_ORYSJ</name>
<sequence>MRLRTVLAALVDAMRTASSLPHHVRLAESHGPRHDTMLLVKSESQPLETARRGALRSHAWARVGSDNHRPRGLLLRAAGRGWIGGDEAEKWWSDGEKAKRGGWRNKINLTVNFTKFLPSGPSSPSIPAVFRRRGLEEGSGHLPLVVFSQVEVEELIPARPESFSAVLAKLVLLGGFPFGSGSYSSRHGAFSETAAFAGARFVWQESLVFLEVVLGLAPARALFSVVRRSASPFVVLPKSAAPMLVLPLPTVDCS</sequence>
<gene>
    <name evidence="1" type="primary">B1012G11.23</name>
</gene>
<organism evidence="1 2">
    <name type="scientific">Oryza sativa subsp. japonica</name>
    <name type="common">Rice</name>
    <dbReference type="NCBI Taxonomy" id="39947"/>
    <lineage>
        <taxon>Eukaryota</taxon>
        <taxon>Viridiplantae</taxon>
        <taxon>Streptophyta</taxon>
        <taxon>Embryophyta</taxon>
        <taxon>Tracheophyta</taxon>
        <taxon>Spermatophyta</taxon>
        <taxon>Magnoliopsida</taxon>
        <taxon>Liliopsida</taxon>
        <taxon>Poales</taxon>
        <taxon>Poaceae</taxon>
        <taxon>BOP clade</taxon>
        <taxon>Oryzoideae</taxon>
        <taxon>Oryzeae</taxon>
        <taxon>Oryzinae</taxon>
        <taxon>Oryza</taxon>
        <taxon>Oryza sativa</taxon>
    </lineage>
</organism>
<proteinExistence type="predicted"/>
<reference evidence="2" key="1">
    <citation type="journal article" date="2005" name="Nature">
        <title>The map-based sequence of the rice genome.</title>
        <authorList>
            <consortium name="International rice genome sequencing project (IRGSP)"/>
            <person name="Matsumoto T."/>
            <person name="Wu J."/>
            <person name="Kanamori H."/>
            <person name="Katayose Y."/>
            <person name="Fujisawa M."/>
            <person name="Namiki N."/>
            <person name="Mizuno H."/>
            <person name="Yamamoto K."/>
            <person name="Antonio B.A."/>
            <person name="Baba T."/>
            <person name="Sakata K."/>
            <person name="Nagamura Y."/>
            <person name="Aoki H."/>
            <person name="Arikawa K."/>
            <person name="Arita K."/>
            <person name="Bito T."/>
            <person name="Chiden Y."/>
            <person name="Fujitsuka N."/>
            <person name="Fukunaka R."/>
            <person name="Hamada M."/>
            <person name="Harada C."/>
            <person name="Hayashi A."/>
            <person name="Hijishita S."/>
            <person name="Honda M."/>
            <person name="Hosokawa S."/>
            <person name="Ichikawa Y."/>
            <person name="Idonuma A."/>
            <person name="Iijima M."/>
            <person name="Ikeda M."/>
            <person name="Ikeno M."/>
            <person name="Ito K."/>
            <person name="Ito S."/>
            <person name="Ito T."/>
            <person name="Ito Y."/>
            <person name="Ito Y."/>
            <person name="Iwabuchi A."/>
            <person name="Kamiya K."/>
            <person name="Karasawa W."/>
            <person name="Kurita K."/>
            <person name="Katagiri S."/>
            <person name="Kikuta A."/>
            <person name="Kobayashi H."/>
            <person name="Kobayashi N."/>
            <person name="Machita K."/>
            <person name="Maehara T."/>
            <person name="Masukawa M."/>
            <person name="Mizubayashi T."/>
            <person name="Mukai Y."/>
            <person name="Nagasaki H."/>
            <person name="Nagata Y."/>
            <person name="Naito S."/>
            <person name="Nakashima M."/>
            <person name="Nakama Y."/>
            <person name="Nakamichi Y."/>
            <person name="Nakamura M."/>
            <person name="Meguro A."/>
            <person name="Negishi M."/>
            <person name="Ohta I."/>
            <person name="Ohta T."/>
            <person name="Okamoto M."/>
            <person name="Ono N."/>
            <person name="Saji S."/>
            <person name="Sakaguchi M."/>
            <person name="Sakai K."/>
            <person name="Shibata M."/>
            <person name="Shimokawa T."/>
            <person name="Song J."/>
            <person name="Takazaki Y."/>
            <person name="Terasawa K."/>
            <person name="Tsugane M."/>
            <person name="Tsuji K."/>
            <person name="Ueda S."/>
            <person name="Waki K."/>
            <person name="Yamagata H."/>
            <person name="Yamamoto M."/>
            <person name="Yamamoto S."/>
            <person name="Yamane H."/>
            <person name="Yoshiki S."/>
            <person name="Yoshihara R."/>
            <person name="Yukawa K."/>
            <person name="Zhong H."/>
            <person name="Yano M."/>
            <person name="Yuan Q."/>
            <person name="Ouyang S."/>
            <person name="Liu J."/>
            <person name="Jones K.M."/>
            <person name="Gansberger K."/>
            <person name="Moffat K."/>
            <person name="Hill J."/>
            <person name="Bera J."/>
            <person name="Fadrosh D."/>
            <person name="Jin S."/>
            <person name="Johri S."/>
            <person name="Kim M."/>
            <person name="Overton L."/>
            <person name="Reardon M."/>
            <person name="Tsitrin T."/>
            <person name="Vuong H."/>
            <person name="Weaver B."/>
            <person name="Ciecko A."/>
            <person name="Tallon L."/>
            <person name="Jackson J."/>
            <person name="Pai G."/>
            <person name="Aken S.V."/>
            <person name="Utterback T."/>
            <person name="Reidmuller S."/>
            <person name="Feldblyum T."/>
            <person name="Hsiao J."/>
            <person name="Zismann V."/>
            <person name="Iobst S."/>
            <person name="de Vazeille A.R."/>
            <person name="Buell C.R."/>
            <person name="Ying K."/>
            <person name="Li Y."/>
            <person name="Lu T."/>
            <person name="Huang Y."/>
            <person name="Zhao Q."/>
            <person name="Feng Q."/>
            <person name="Zhang L."/>
            <person name="Zhu J."/>
            <person name="Weng Q."/>
            <person name="Mu J."/>
            <person name="Lu Y."/>
            <person name="Fan D."/>
            <person name="Liu Y."/>
            <person name="Guan J."/>
            <person name="Zhang Y."/>
            <person name="Yu S."/>
            <person name="Liu X."/>
            <person name="Zhang Y."/>
            <person name="Hong G."/>
            <person name="Han B."/>
            <person name="Choisne N."/>
            <person name="Demange N."/>
            <person name="Orjeda G."/>
            <person name="Samain S."/>
            <person name="Cattolico L."/>
            <person name="Pelletier E."/>
            <person name="Couloux A."/>
            <person name="Segurens B."/>
            <person name="Wincker P."/>
            <person name="D'Hont A."/>
            <person name="Scarpelli C."/>
            <person name="Weissenbach J."/>
            <person name="Salanoubat M."/>
            <person name="Quetier F."/>
            <person name="Yu Y."/>
            <person name="Kim H.R."/>
            <person name="Rambo T."/>
            <person name="Currie J."/>
            <person name="Collura K."/>
            <person name="Luo M."/>
            <person name="Yang T."/>
            <person name="Ammiraju J.S.S."/>
            <person name="Engler F."/>
            <person name="Soderlund C."/>
            <person name="Wing R.A."/>
            <person name="Palmer L.E."/>
            <person name="de la Bastide M."/>
            <person name="Spiegel L."/>
            <person name="Nascimento L."/>
            <person name="Zutavern T."/>
            <person name="O'Shaughnessy A."/>
            <person name="Dike S."/>
            <person name="Dedhia N."/>
            <person name="Preston R."/>
            <person name="Balija V."/>
            <person name="McCombie W.R."/>
            <person name="Chow T."/>
            <person name="Chen H."/>
            <person name="Chung M."/>
            <person name="Chen C."/>
            <person name="Shaw J."/>
            <person name="Wu H."/>
            <person name="Hsiao K."/>
            <person name="Chao Y."/>
            <person name="Chu M."/>
            <person name="Cheng C."/>
            <person name="Hour A."/>
            <person name="Lee P."/>
            <person name="Lin S."/>
            <person name="Lin Y."/>
            <person name="Liou J."/>
            <person name="Liu S."/>
            <person name="Hsing Y."/>
            <person name="Raghuvanshi S."/>
            <person name="Mohanty A."/>
            <person name="Bharti A.K."/>
            <person name="Gaur A."/>
            <person name="Gupta V."/>
            <person name="Kumar D."/>
            <person name="Ravi V."/>
            <person name="Vij S."/>
            <person name="Kapur A."/>
            <person name="Khurana P."/>
            <person name="Khurana P."/>
            <person name="Khurana J.P."/>
            <person name="Tyagi A.K."/>
            <person name="Gaikwad K."/>
            <person name="Singh A."/>
            <person name="Dalal V."/>
            <person name="Srivastava S."/>
            <person name="Dixit A."/>
            <person name="Pal A.K."/>
            <person name="Ghazi I.A."/>
            <person name="Yadav M."/>
            <person name="Pandit A."/>
            <person name="Bhargava A."/>
            <person name="Sureshbabu K."/>
            <person name="Batra K."/>
            <person name="Sharma T.R."/>
            <person name="Mohapatra T."/>
            <person name="Singh N.K."/>
            <person name="Messing J."/>
            <person name="Nelson A.B."/>
            <person name="Fuks G."/>
            <person name="Kavchok S."/>
            <person name="Keizer G."/>
            <person name="Linton E."/>
            <person name="Llaca V."/>
            <person name="Song R."/>
            <person name="Tanyolac B."/>
            <person name="Young S."/>
            <person name="Ho-Il K."/>
            <person name="Hahn J.H."/>
            <person name="Sangsakoo G."/>
            <person name="Vanavichit A."/>
            <person name="de Mattos Luiz.A.T."/>
            <person name="Zimmer P.D."/>
            <person name="Malone G."/>
            <person name="Dellagostin O."/>
            <person name="de Oliveira A.C."/>
            <person name="Bevan M."/>
            <person name="Bancroft I."/>
            <person name="Minx P."/>
            <person name="Cordum H."/>
            <person name="Wilson R."/>
            <person name="Cheng Z."/>
            <person name="Jin W."/>
            <person name="Jiang J."/>
            <person name="Leong S.A."/>
            <person name="Iwama H."/>
            <person name="Gojobori T."/>
            <person name="Itoh T."/>
            <person name="Niimura Y."/>
            <person name="Fujii Y."/>
            <person name="Habara T."/>
            <person name="Sakai H."/>
            <person name="Sato Y."/>
            <person name="Wilson G."/>
            <person name="Kumar K."/>
            <person name="McCouch S."/>
            <person name="Juretic N."/>
            <person name="Hoen D."/>
            <person name="Wright S."/>
            <person name="Bruskiewich R."/>
            <person name="Bureau T."/>
            <person name="Miyao A."/>
            <person name="Hirochika H."/>
            <person name="Nishikawa T."/>
            <person name="Kadowaki K."/>
            <person name="Sugiura M."/>
            <person name="Burr B."/>
            <person name="Sasaki T."/>
        </authorList>
    </citation>
    <scope>NUCLEOTIDE SEQUENCE [LARGE SCALE GENOMIC DNA]</scope>
    <source>
        <strain evidence="2">cv. Nipponbare</strain>
    </source>
</reference>
<accession>Q67TV7</accession>
<evidence type="ECO:0000313" key="2">
    <source>
        <dbReference type="Proteomes" id="UP000000763"/>
    </source>
</evidence>
<evidence type="ECO:0000313" key="1">
    <source>
        <dbReference type="EMBL" id="BAD38414.1"/>
    </source>
</evidence>
<dbReference type="EMBL" id="AP005903">
    <property type="protein sequence ID" value="BAD38414.1"/>
    <property type="molecule type" value="Genomic_DNA"/>
</dbReference>
<reference evidence="2" key="2">
    <citation type="journal article" date="2008" name="Nucleic Acids Res.">
        <title>The rice annotation project database (RAP-DB): 2008 update.</title>
        <authorList>
            <consortium name="The rice annotation project (RAP)"/>
        </authorList>
    </citation>
    <scope>GENOME REANNOTATION</scope>
    <source>
        <strain evidence="2">cv. Nipponbare</strain>
    </source>
</reference>
<protein>
    <submittedName>
        <fullName evidence="1">Uncharacterized protein</fullName>
    </submittedName>
</protein>